<dbReference type="STRING" id="2282107.A0A286UGI0"/>
<protein>
    <recommendedName>
        <fullName evidence="6">Dynactin subunit 2</fullName>
    </recommendedName>
</protein>
<name>A0A286UGI0_9AGAM</name>
<dbReference type="OrthoDB" id="4977at2759"/>
<dbReference type="InParanoid" id="A0A286UGI0"/>
<feature type="region of interest" description="Disordered" evidence="3">
    <location>
        <begin position="257"/>
        <end position="277"/>
    </location>
</feature>
<dbReference type="Proteomes" id="UP000217199">
    <property type="component" value="Unassembled WGS sequence"/>
</dbReference>
<proteinExistence type="predicted"/>
<comment type="caution">
    <text evidence="4">The sequence shown here is derived from an EMBL/GenBank/DDBJ whole genome shotgun (WGS) entry which is preliminary data.</text>
</comment>
<feature type="region of interest" description="Disordered" evidence="3">
    <location>
        <begin position="1"/>
        <end position="111"/>
    </location>
</feature>
<reference evidence="4 5" key="1">
    <citation type="journal article" date="2017" name="Mol. Ecol.">
        <title>Comparative and population genomic landscape of Phellinus noxius: A hypervariable fungus causing root rot in trees.</title>
        <authorList>
            <person name="Chung C.L."/>
            <person name="Lee T.J."/>
            <person name="Akiba M."/>
            <person name="Lee H.H."/>
            <person name="Kuo T.H."/>
            <person name="Liu D."/>
            <person name="Ke H.M."/>
            <person name="Yokoi T."/>
            <person name="Roa M.B."/>
            <person name="Lu M.J."/>
            <person name="Chang Y.Y."/>
            <person name="Ann P.J."/>
            <person name="Tsai J.N."/>
            <person name="Chen C.Y."/>
            <person name="Tzean S.S."/>
            <person name="Ota Y."/>
            <person name="Hattori T."/>
            <person name="Sahashi N."/>
            <person name="Liou R.F."/>
            <person name="Kikuchi T."/>
            <person name="Tsai I.J."/>
        </authorList>
    </citation>
    <scope>NUCLEOTIDE SEQUENCE [LARGE SCALE GENOMIC DNA]</scope>
    <source>
        <strain evidence="4 5">FFPRI411160</strain>
    </source>
</reference>
<comment type="subcellular location">
    <subcellularLocation>
        <location evidence="1">Cytoplasm</location>
    </subcellularLocation>
</comment>
<evidence type="ECO:0000256" key="3">
    <source>
        <dbReference type="SAM" id="MobiDB-lite"/>
    </source>
</evidence>
<keyword evidence="2" id="KW-0963">Cytoplasm</keyword>
<dbReference type="EMBL" id="NBII01000005">
    <property type="protein sequence ID" value="PAV18639.1"/>
    <property type="molecule type" value="Genomic_DNA"/>
</dbReference>
<dbReference type="InterPro" id="IPR028133">
    <property type="entry name" value="Dynamitin"/>
</dbReference>
<evidence type="ECO:0008006" key="6">
    <source>
        <dbReference type="Google" id="ProtNLM"/>
    </source>
</evidence>
<feature type="region of interest" description="Disordered" evidence="3">
    <location>
        <begin position="135"/>
        <end position="157"/>
    </location>
</feature>
<dbReference type="GO" id="GO:0005737">
    <property type="term" value="C:cytoplasm"/>
    <property type="evidence" value="ECO:0007669"/>
    <property type="project" value="UniProtKB-SubCell"/>
</dbReference>
<evidence type="ECO:0000313" key="5">
    <source>
        <dbReference type="Proteomes" id="UP000217199"/>
    </source>
</evidence>
<evidence type="ECO:0000313" key="4">
    <source>
        <dbReference type="EMBL" id="PAV18639.1"/>
    </source>
</evidence>
<feature type="compositionally biased region" description="Low complexity" evidence="3">
    <location>
        <begin position="95"/>
        <end position="104"/>
    </location>
</feature>
<feature type="compositionally biased region" description="Basic residues" evidence="3">
    <location>
        <begin position="75"/>
        <end position="87"/>
    </location>
</feature>
<keyword evidence="5" id="KW-1185">Reference proteome</keyword>
<dbReference type="Pfam" id="PF04912">
    <property type="entry name" value="Dynamitin"/>
    <property type="match status" value="1"/>
</dbReference>
<evidence type="ECO:0000256" key="2">
    <source>
        <dbReference type="ARBA" id="ARBA00022490"/>
    </source>
</evidence>
<feature type="compositionally biased region" description="Polar residues" evidence="3">
    <location>
        <begin position="257"/>
        <end position="271"/>
    </location>
</feature>
<dbReference type="PANTHER" id="PTHR15346">
    <property type="entry name" value="DYNACTIN SUBUNIT"/>
    <property type="match status" value="1"/>
</dbReference>
<accession>A0A286UGI0</accession>
<dbReference type="AlphaFoldDB" id="A0A286UGI0"/>
<evidence type="ECO:0000256" key="1">
    <source>
        <dbReference type="ARBA" id="ARBA00004496"/>
    </source>
</evidence>
<gene>
    <name evidence="4" type="ORF">PNOK_0548200</name>
</gene>
<dbReference type="GO" id="GO:0007017">
    <property type="term" value="P:microtubule-based process"/>
    <property type="evidence" value="ECO:0007669"/>
    <property type="project" value="InterPro"/>
</dbReference>
<dbReference type="GO" id="GO:0005869">
    <property type="term" value="C:dynactin complex"/>
    <property type="evidence" value="ECO:0007669"/>
    <property type="project" value="InterPro"/>
</dbReference>
<organism evidence="4 5">
    <name type="scientific">Pyrrhoderma noxium</name>
    <dbReference type="NCBI Taxonomy" id="2282107"/>
    <lineage>
        <taxon>Eukaryota</taxon>
        <taxon>Fungi</taxon>
        <taxon>Dikarya</taxon>
        <taxon>Basidiomycota</taxon>
        <taxon>Agaricomycotina</taxon>
        <taxon>Agaricomycetes</taxon>
        <taxon>Hymenochaetales</taxon>
        <taxon>Hymenochaetaceae</taxon>
        <taxon>Pyrrhoderma</taxon>
    </lineage>
</organism>
<sequence length="379" mass="41300">MSANKYANLPDIDTAQDVYETEDVFPTRPGRSDSSEDESSVPARGVTNGSRSKVLDPGDGVDSSGLISTEEASKKFKKAERRHHKPRSIFTYPLSSPSSPTSPTEQHSIPLAARLRTLQAELDSLEAELADPTNPLLQEQEDDQENKTQLDPGCGRTQAGLKSCKNCGEGGEIKEKQEKEENHELAELDSRVGELEDLIGSSSVALDETSPLPAPLLPMLTKLNTQLTLLTQPRHLDSISRRLKLLISDLDRLNASQTAKEGNRRGQQTQAVPAPTSSPLQEQLLPLLARLAPHLPHLPHLLTRMRTLSGLHAAAADVQGILNGLEAEQLRTRGRLDLLQTAVEGVEKSLAENAEVVRSNVTGLEDRIESLTKRLDALS</sequence>